<evidence type="ECO:0000256" key="1">
    <source>
        <dbReference type="SAM" id="SignalP"/>
    </source>
</evidence>
<accession>A0ABP9V4L1</accession>
<dbReference type="EMBL" id="BAABRL010000019">
    <property type="protein sequence ID" value="GAA5497611.1"/>
    <property type="molecule type" value="Genomic_DNA"/>
</dbReference>
<evidence type="ECO:0000313" key="2">
    <source>
        <dbReference type="EMBL" id="GAA5497611.1"/>
    </source>
</evidence>
<feature type="signal peptide" evidence="1">
    <location>
        <begin position="1"/>
        <end position="19"/>
    </location>
</feature>
<reference evidence="2 3" key="1">
    <citation type="submission" date="2024-02" db="EMBL/GenBank/DDBJ databases">
        <title>Rubritalea halochordaticola NBRC 107102.</title>
        <authorList>
            <person name="Ichikawa N."/>
            <person name="Katano-Makiyama Y."/>
            <person name="Hidaka K."/>
        </authorList>
    </citation>
    <scope>NUCLEOTIDE SEQUENCE [LARGE SCALE GENOMIC DNA]</scope>
    <source>
        <strain evidence="2 3">NBRC 107102</strain>
    </source>
</reference>
<name>A0ABP9V4L1_9BACT</name>
<keyword evidence="3" id="KW-1185">Reference proteome</keyword>
<keyword evidence="1" id="KW-0732">Signal</keyword>
<evidence type="ECO:0000313" key="3">
    <source>
        <dbReference type="Proteomes" id="UP001424741"/>
    </source>
</evidence>
<dbReference type="Proteomes" id="UP001424741">
    <property type="component" value="Unassembled WGS sequence"/>
</dbReference>
<protein>
    <recommendedName>
        <fullName evidence="4">Lipoprotein</fullName>
    </recommendedName>
</protein>
<proteinExistence type="predicted"/>
<feature type="chain" id="PRO_5046417654" description="Lipoprotein" evidence="1">
    <location>
        <begin position="20"/>
        <end position="149"/>
    </location>
</feature>
<dbReference type="PROSITE" id="PS51257">
    <property type="entry name" value="PROKAR_LIPOPROTEIN"/>
    <property type="match status" value="1"/>
</dbReference>
<organism evidence="2 3">
    <name type="scientific">Rubritalea halochordaticola</name>
    <dbReference type="NCBI Taxonomy" id="714537"/>
    <lineage>
        <taxon>Bacteria</taxon>
        <taxon>Pseudomonadati</taxon>
        <taxon>Verrucomicrobiota</taxon>
        <taxon>Verrucomicrobiia</taxon>
        <taxon>Verrucomicrobiales</taxon>
        <taxon>Rubritaleaceae</taxon>
        <taxon>Rubritalea</taxon>
    </lineage>
</organism>
<gene>
    <name evidence="2" type="ORF">Rhal01_03807</name>
</gene>
<evidence type="ECO:0008006" key="4">
    <source>
        <dbReference type="Google" id="ProtNLM"/>
    </source>
</evidence>
<sequence length="149" mass="16342">MRLVFILSCALLAVGCKSAKTTAPKAVAKAPAEVAELLIELEGATSPVRIEFDSASHKREGSNSFSTSTERPYLACISHCYVGDYSLNSNFTPDETKTGKVIAIQVTKRDPDTKQDIYSKILFCDYQGQEEVIHDANGIKLTIRKPKND</sequence>
<comment type="caution">
    <text evidence="2">The sequence shown here is derived from an EMBL/GenBank/DDBJ whole genome shotgun (WGS) entry which is preliminary data.</text>
</comment>
<dbReference type="RefSeq" id="WP_346190087.1">
    <property type="nucleotide sequence ID" value="NZ_BAABRL010000019.1"/>
</dbReference>